<accession>A0A7W5JZY5</accession>
<sequence length="151" mass="17194">MSDASSLIDRLAIRELVDAYAHHADRREPEAQAGVFTEDGQVRLFQGDPTTHEADQVITGRADLAATFDHLIRQYDATTYPNAQSTVSLDGDTASGDSYCLAHHLTREQGERVLIVMAIRYLDEFRRTDEGWRIARRDLVFDWTDRRTSRP</sequence>
<proteinExistence type="predicted"/>
<dbReference type="Proteomes" id="UP000565572">
    <property type="component" value="Unassembled WGS sequence"/>
</dbReference>
<reference evidence="2 3" key="1">
    <citation type="submission" date="2020-08" db="EMBL/GenBank/DDBJ databases">
        <title>Sequencing the genomes of 1000 actinobacteria strains.</title>
        <authorList>
            <person name="Klenk H.-P."/>
        </authorList>
    </citation>
    <scope>NUCLEOTIDE SEQUENCE [LARGE SCALE GENOMIC DNA]</scope>
    <source>
        <strain evidence="2 3">DSM 11053</strain>
    </source>
</reference>
<dbReference type="AlphaFoldDB" id="A0A7W5JZY5"/>
<dbReference type="Gene3D" id="3.10.450.50">
    <property type="match status" value="1"/>
</dbReference>
<dbReference type="SUPFAM" id="SSF54427">
    <property type="entry name" value="NTF2-like"/>
    <property type="match status" value="1"/>
</dbReference>
<gene>
    <name evidence="2" type="ORF">FHX39_003810</name>
</gene>
<evidence type="ECO:0000259" key="1">
    <source>
        <dbReference type="Pfam" id="PF13577"/>
    </source>
</evidence>
<dbReference type="CDD" id="cd00531">
    <property type="entry name" value="NTF2_like"/>
    <property type="match status" value="1"/>
</dbReference>
<evidence type="ECO:0000313" key="2">
    <source>
        <dbReference type="EMBL" id="MBB3328817.1"/>
    </source>
</evidence>
<dbReference type="RefSeq" id="WP_183342092.1">
    <property type="nucleotide sequence ID" value="NZ_JACHZG010000004.1"/>
</dbReference>
<keyword evidence="3" id="KW-1185">Reference proteome</keyword>
<feature type="domain" description="SnoaL-like" evidence="1">
    <location>
        <begin position="6"/>
        <end position="138"/>
    </location>
</feature>
<protein>
    <recommendedName>
        <fullName evidence="1">SnoaL-like domain-containing protein</fullName>
    </recommendedName>
</protein>
<dbReference type="EMBL" id="JACHZG010000004">
    <property type="protein sequence ID" value="MBB3328817.1"/>
    <property type="molecule type" value="Genomic_DNA"/>
</dbReference>
<evidence type="ECO:0000313" key="3">
    <source>
        <dbReference type="Proteomes" id="UP000565572"/>
    </source>
</evidence>
<name>A0A7W5JZY5_9ACTN</name>
<dbReference type="InterPro" id="IPR032710">
    <property type="entry name" value="NTF2-like_dom_sf"/>
</dbReference>
<comment type="caution">
    <text evidence="2">The sequence shown here is derived from an EMBL/GenBank/DDBJ whole genome shotgun (WGS) entry which is preliminary data.</text>
</comment>
<dbReference type="Pfam" id="PF13577">
    <property type="entry name" value="SnoaL_4"/>
    <property type="match status" value="1"/>
</dbReference>
<dbReference type="InterPro" id="IPR037401">
    <property type="entry name" value="SnoaL-like"/>
</dbReference>
<organism evidence="2 3">
    <name type="scientific">Microlunatus antarcticus</name>
    <dbReference type="NCBI Taxonomy" id="53388"/>
    <lineage>
        <taxon>Bacteria</taxon>
        <taxon>Bacillati</taxon>
        <taxon>Actinomycetota</taxon>
        <taxon>Actinomycetes</taxon>
        <taxon>Propionibacteriales</taxon>
        <taxon>Propionibacteriaceae</taxon>
        <taxon>Microlunatus</taxon>
    </lineage>
</organism>